<comment type="subcellular location">
    <subcellularLocation>
        <location evidence="1">Nucleus</location>
    </subcellularLocation>
</comment>
<evidence type="ECO:0000256" key="2">
    <source>
        <dbReference type="ARBA" id="ARBA00023242"/>
    </source>
</evidence>
<dbReference type="InterPro" id="IPR006887">
    <property type="entry name" value="P4R3-like_central_dom"/>
</dbReference>
<accession>A0A9Q1KLF0</accession>
<protein>
    <recommendedName>
        <fullName evidence="4">Serine/threonine-protein phosphatase 4 regulatory subunit 3-like central domain-containing protein</fullName>
    </recommendedName>
</protein>
<feature type="region of interest" description="Disordered" evidence="3">
    <location>
        <begin position="540"/>
        <end position="640"/>
    </location>
</feature>
<dbReference type="Pfam" id="PF04802">
    <property type="entry name" value="PP4R3"/>
    <property type="match status" value="1"/>
</dbReference>
<dbReference type="GO" id="GO:0005654">
    <property type="term" value="C:nucleoplasm"/>
    <property type="evidence" value="ECO:0007669"/>
    <property type="project" value="TreeGrafter"/>
</dbReference>
<dbReference type="PANTHER" id="PTHR23318">
    <property type="entry name" value="ATP SYNTHASE GAMMA-RELATED"/>
    <property type="match status" value="1"/>
</dbReference>
<dbReference type="AlphaFoldDB" id="A0A9Q1KLF0"/>
<evidence type="ECO:0000313" key="6">
    <source>
        <dbReference type="Proteomes" id="UP001153076"/>
    </source>
</evidence>
<gene>
    <name evidence="5" type="ORF">Cgig2_029127</name>
</gene>
<dbReference type="PANTHER" id="PTHR23318:SF0">
    <property type="entry name" value="SERINE_THREONINE-PROTEIN PHOSPHATASE 4 REGULATORY SUBUNIT 3"/>
    <property type="match status" value="1"/>
</dbReference>
<dbReference type="GO" id="GO:0072542">
    <property type="term" value="F:protein phosphatase activator activity"/>
    <property type="evidence" value="ECO:0007669"/>
    <property type="project" value="TreeGrafter"/>
</dbReference>
<evidence type="ECO:0000256" key="1">
    <source>
        <dbReference type="ARBA" id="ARBA00004123"/>
    </source>
</evidence>
<feature type="domain" description="Serine/threonine-protein phosphatase 4 regulatory subunit 3-like central" evidence="4">
    <location>
        <begin position="42"/>
        <end position="506"/>
    </location>
</feature>
<sequence>MPSLVGGGCFQIVVESGVTDQMRVTELILRDLGSYPATHGFVQQEFFQKLMDLFRICEDLEDLDSLHIIYKIVKGIIMLNSPQIFEKIFGDEFIMDIIGCLEYDPEVSHVRHRDFLEQHVVFKEAIPIKDPVVLSKIHQTYRVGYLKDVVLPRVLDDATAASLNSIVHANNGVVVSLLKEDSTFIRELFSRLRSSGTSADSRKNLEYGIAAVVLKVHFLLEFCTLSKSLQTVQQHRLFRDLANEGLFDIISDIMQSEDKRLILAGTDILILSLNQDPNLLRSYVVRPEGNQLFGHLVRDGSAHVRLHANGSVADANVACLYVQGMLTDFGDDMHCQFLEILRILLDAYSVSASQRDAIIEIFYERHLGQLIDVITSSCSSVSDSLAKPAAADSVKHSDTKPDILLNICELLCFCVLHHPYRIKCYFLLNNLMDKVLLLTRRKEKYLAVSAVRFIRTVISRNDESLNNYIAKRNLLKPIVDAFVANGDRYNLLNSAVLDLFEFIRKSLKHEVHAGKPEAIAQISADQRLLLQSLESSGTKSVVSVDSRKHVEERALEKEEEDYFNEDSDEEDAASAATPSTQRMKAHRSSSDESSAGSPTLSSGGLVDYDDDEDDEGYKPPPKRQTDASQEDEDALESLCVKGKLASKDLGVAKKQRLDRSSKSKDSMFAALCSTLSQTVLPNKKATSIIKNASHTSIMKMGVDKDNHQTEKVEVVRSQYDENRSDEQNGSAKKVTSQSRSDDTLSKTQENGS</sequence>
<name>A0A9Q1KLF0_9CARY</name>
<evidence type="ECO:0000259" key="4">
    <source>
        <dbReference type="Pfam" id="PF04802"/>
    </source>
</evidence>
<keyword evidence="6" id="KW-1185">Reference proteome</keyword>
<proteinExistence type="predicted"/>
<reference evidence="5" key="1">
    <citation type="submission" date="2022-04" db="EMBL/GenBank/DDBJ databases">
        <title>Carnegiea gigantea Genome sequencing and assembly v2.</title>
        <authorList>
            <person name="Copetti D."/>
            <person name="Sanderson M.J."/>
            <person name="Burquez A."/>
            <person name="Wojciechowski M.F."/>
        </authorList>
    </citation>
    <scope>NUCLEOTIDE SEQUENCE</scope>
    <source>
        <strain evidence="5">SGP5-SGP5p</strain>
        <tissue evidence="5">Aerial part</tissue>
    </source>
</reference>
<dbReference type="InterPro" id="IPR016024">
    <property type="entry name" value="ARM-type_fold"/>
</dbReference>
<feature type="region of interest" description="Disordered" evidence="3">
    <location>
        <begin position="701"/>
        <end position="752"/>
    </location>
</feature>
<feature type="compositionally biased region" description="Polar residues" evidence="3">
    <location>
        <begin position="727"/>
        <end position="738"/>
    </location>
</feature>
<feature type="compositionally biased region" description="Polar residues" evidence="3">
    <location>
        <begin position="591"/>
        <end position="602"/>
    </location>
</feature>
<comment type="caution">
    <text evidence="5">The sequence shown here is derived from an EMBL/GenBank/DDBJ whole genome shotgun (WGS) entry which is preliminary data.</text>
</comment>
<feature type="compositionally biased region" description="Acidic residues" evidence="3">
    <location>
        <begin position="557"/>
        <end position="572"/>
    </location>
</feature>
<feature type="compositionally biased region" description="Basic and acidic residues" evidence="3">
    <location>
        <begin position="545"/>
        <end position="556"/>
    </location>
</feature>
<dbReference type="Proteomes" id="UP001153076">
    <property type="component" value="Unassembled WGS sequence"/>
</dbReference>
<dbReference type="GO" id="GO:0030289">
    <property type="term" value="C:protein phosphatase 4 complex"/>
    <property type="evidence" value="ECO:0007669"/>
    <property type="project" value="TreeGrafter"/>
</dbReference>
<keyword evidence="2" id="KW-0539">Nucleus</keyword>
<dbReference type="SUPFAM" id="SSF48371">
    <property type="entry name" value="ARM repeat"/>
    <property type="match status" value="1"/>
</dbReference>
<feature type="compositionally biased region" description="Basic and acidic residues" evidence="3">
    <location>
        <begin position="701"/>
        <end position="726"/>
    </location>
</feature>
<evidence type="ECO:0000256" key="3">
    <source>
        <dbReference type="SAM" id="MobiDB-lite"/>
    </source>
</evidence>
<evidence type="ECO:0000313" key="5">
    <source>
        <dbReference type="EMBL" id="KAJ8444933.1"/>
    </source>
</evidence>
<organism evidence="5 6">
    <name type="scientific">Carnegiea gigantea</name>
    <dbReference type="NCBI Taxonomy" id="171969"/>
    <lineage>
        <taxon>Eukaryota</taxon>
        <taxon>Viridiplantae</taxon>
        <taxon>Streptophyta</taxon>
        <taxon>Embryophyta</taxon>
        <taxon>Tracheophyta</taxon>
        <taxon>Spermatophyta</taxon>
        <taxon>Magnoliopsida</taxon>
        <taxon>eudicotyledons</taxon>
        <taxon>Gunneridae</taxon>
        <taxon>Pentapetalae</taxon>
        <taxon>Caryophyllales</taxon>
        <taxon>Cactineae</taxon>
        <taxon>Cactaceae</taxon>
        <taxon>Cactoideae</taxon>
        <taxon>Echinocereeae</taxon>
        <taxon>Carnegiea</taxon>
    </lineage>
</organism>
<dbReference type="OrthoDB" id="27483at2759"/>
<dbReference type="InterPro" id="IPR051137">
    <property type="entry name" value="PP4R3-like"/>
</dbReference>
<dbReference type="EMBL" id="JAKOGI010000082">
    <property type="protein sequence ID" value="KAJ8444933.1"/>
    <property type="molecule type" value="Genomic_DNA"/>
</dbReference>